<proteinExistence type="predicted"/>
<gene>
    <name evidence="1" type="ORF">HPB50_027548</name>
</gene>
<dbReference type="EMBL" id="CM023482">
    <property type="protein sequence ID" value="KAH6940398.1"/>
    <property type="molecule type" value="Genomic_DNA"/>
</dbReference>
<comment type="caution">
    <text evidence="1">The sequence shown here is derived from an EMBL/GenBank/DDBJ whole genome shotgun (WGS) entry which is preliminary data.</text>
</comment>
<accession>A0ACB7T2R4</accession>
<sequence length="158" mass="17634">MQLGAAVAQRQIEPRCLEPVQMTLCTEKTSRWPAFFFDGRHCLTPVSVPPPGCLEGANRFRSLGHCRGACQGQGARAECREPAHLVPCGREHVKRRWFYPANGSCVEWGFPEGSCVNVGLRLFQSLQQCLLDCVQHDAPACREYPVAQRCGEYQARLS</sequence>
<protein>
    <submittedName>
        <fullName evidence="1">Uncharacterized protein</fullName>
    </submittedName>
</protein>
<evidence type="ECO:0000313" key="2">
    <source>
        <dbReference type="Proteomes" id="UP000821845"/>
    </source>
</evidence>
<dbReference type="Proteomes" id="UP000821845">
    <property type="component" value="Chromosome 2"/>
</dbReference>
<name>A0ACB7T2R4_HYAAI</name>
<evidence type="ECO:0000313" key="1">
    <source>
        <dbReference type="EMBL" id="KAH6940398.1"/>
    </source>
</evidence>
<keyword evidence="2" id="KW-1185">Reference proteome</keyword>
<reference evidence="1" key="1">
    <citation type="submission" date="2020-05" db="EMBL/GenBank/DDBJ databases">
        <title>Large-scale comparative analyses of tick genomes elucidate their genetic diversity and vector capacities.</title>
        <authorList>
            <person name="Jia N."/>
            <person name="Wang J."/>
            <person name="Shi W."/>
            <person name="Du L."/>
            <person name="Sun Y."/>
            <person name="Zhan W."/>
            <person name="Jiang J."/>
            <person name="Wang Q."/>
            <person name="Zhang B."/>
            <person name="Ji P."/>
            <person name="Sakyi L.B."/>
            <person name="Cui X."/>
            <person name="Yuan T."/>
            <person name="Jiang B."/>
            <person name="Yang W."/>
            <person name="Lam T.T.-Y."/>
            <person name="Chang Q."/>
            <person name="Ding S."/>
            <person name="Wang X."/>
            <person name="Zhu J."/>
            <person name="Ruan X."/>
            <person name="Zhao L."/>
            <person name="Wei J."/>
            <person name="Que T."/>
            <person name="Du C."/>
            <person name="Cheng J."/>
            <person name="Dai P."/>
            <person name="Han X."/>
            <person name="Huang E."/>
            <person name="Gao Y."/>
            <person name="Liu J."/>
            <person name="Shao H."/>
            <person name="Ye R."/>
            <person name="Li L."/>
            <person name="Wei W."/>
            <person name="Wang X."/>
            <person name="Wang C."/>
            <person name="Yang T."/>
            <person name="Huo Q."/>
            <person name="Li W."/>
            <person name="Guo W."/>
            <person name="Chen H."/>
            <person name="Zhou L."/>
            <person name="Ni X."/>
            <person name="Tian J."/>
            <person name="Zhou Y."/>
            <person name="Sheng Y."/>
            <person name="Liu T."/>
            <person name="Pan Y."/>
            <person name="Xia L."/>
            <person name="Li J."/>
            <person name="Zhao F."/>
            <person name="Cao W."/>
        </authorList>
    </citation>
    <scope>NUCLEOTIDE SEQUENCE</scope>
    <source>
        <strain evidence="1">Hyas-2018</strain>
    </source>
</reference>
<organism evidence="1 2">
    <name type="scientific">Hyalomma asiaticum</name>
    <name type="common">Tick</name>
    <dbReference type="NCBI Taxonomy" id="266040"/>
    <lineage>
        <taxon>Eukaryota</taxon>
        <taxon>Metazoa</taxon>
        <taxon>Ecdysozoa</taxon>
        <taxon>Arthropoda</taxon>
        <taxon>Chelicerata</taxon>
        <taxon>Arachnida</taxon>
        <taxon>Acari</taxon>
        <taxon>Parasitiformes</taxon>
        <taxon>Ixodida</taxon>
        <taxon>Ixodoidea</taxon>
        <taxon>Ixodidae</taxon>
        <taxon>Hyalomminae</taxon>
        <taxon>Hyalomma</taxon>
    </lineage>
</organism>